<evidence type="ECO:0000313" key="1">
    <source>
        <dbReference type="EMBL" id="TCO11104.1"/>
    </source>
</evidence>
<reference evidence="1 2" key="1">
    <citation type="submission" date="2019-03" db="EMBL/GenBank/DDBJ databases">
        <title>Genomic Encyclopedia of Type Strains, Phase IV (KMG-IV): sequencing the most valuable type-strain genomes for metagenomic binning, comparative biology and taxonomic classification.</title>
        <authorList>
            <person name="Goeker M."/>
        </authorList>
    </citation>
    <scope>NUCLEOTIDE SEQUENCE [LARGE SCALE GENOMIC DNA]</scope>
    <source>
        <strain evidence="1 2">DSM 24179</strain>
    </source>
</reference>
<keyword evidence="2" id="KW-1185">Reference proteome</keyword>
<organism evidence="1 2">
    <name type="scientific">Natronoflexus pectinivorans</name>
    <dbReference type="NCBI Taxonomy" id="682526"/>
    <lineage>
        <taxon>Bacteria</taxon>
        <taxon>Pseudomonadati</taxon>
        <taxon>Bacteroidota</taxon>
        <taxon>Bacteroidia</taxon>
        <taxon>Marinilabiliales</taxon>
        <taxon>Marinilabiliaceae</taxon>
        <taxon>Natronoflexus</taxon>
    </lineage>
</organism>
<protein>
    <submittedName>
        <fullName evidence="1">Uncharacterized protein</fullName>
    </submittedName>
</protein>
<dbReference type="EMBL" id="SLWK01000001">
    <property type="protein sequence ID" value="TCO11104.1"/>
    <property type="molecule type" value="Genomic_DNA"/>
</dbReference>
<gene>
    <name evidence="1" type="ORF">EV194_101738</name>
</gene>
<accession>A0A4R2GP24</accession>
<proteinExistence type="predicted"/>
<dbReference type="AlphaFoldDB" id="A0A4R2GP24"/>
<evidence type="ECO:0000313" key="2">
    <source>
        <dbReference type="Proteomes" id="UP000295221"/>
    </source>
</evidence>
<dbReference type="Proteomes" id="UP000295221">
    <property type="component" value="Unassembled WGS sequence"/>
</dbReference>
<name>A0A4R2GP24_9BACT</name>
<sequence>MVKQTHVLYIREYPFVNILNFRTNKNNNYKLSSQFNPINNISNTF</sequence>
<comment type="caution">
    <text evidence="1">The sequence shown here is derived from an EMBL/GenBank/DDBJ whole genome shotgun (WGS) entry which is preliminary data.</text>
</comment>